<dbReference type="RefSeq" id="XP_005761824.1">
    <property type="nucleotide sequence ID" value="XM_005761767.1"/>
</dbReference>
<reference evidence="4" key="2">
    <citation type="submission" date="2024-10" db="UniProtKB">
        <authorList>
            <consortium name="EnsemblProtists"/>
        </authorList>
    </citation>
    <scope>IDENTIFICATION</scope>
</reference>
<keyword evidence="5" id="KW-1185">Reference proteome</keyword>
<reference evidence="5" key="1">
    <citation type="journal article" date="2013" name="Nature">
        <title>Pan genome of the phytoplankton Emiliania underpins its global distribution.</title>
        <authorList>
            <person name="Read B.A."/>
            <person name="Kegel J."/>
            <person name="Klute M.J."/>
            <person name="Kuo A."/>
            <person name="Lefebvre S.C."/>
            <person name="Maumus F."/>
            <person name="Mayer C."/>
            <person name="Miller J."/>
            <person name="Monier A."/>
            <person name="Salamov A."/>
            <person name="Young J."/>
            <person name="Aguilar M."/>
            <person name="Claverie J.M."/>
            <person name="Frickenhaus S."/>
            <person name="Gonzalez K."/>
            <person name="Herman E.K."/>
            <person name="Lin Y.C."/>
            <person name="Napier J."/>
            <person name="Ogata H."/>
            <person name="Sarno A.F."/>
            <person name="Shmutz J."/>
            <person name="Schroeder D."/>
            <person name="de Vargas C."/>
            <person name="Verret F."/>
            <person name="von Dassow P."/>
            <person name="Valentin K."/>
            <person name="Van de Peer Y."/>
            <person name="Wheeler G."/>
            <person name="Dacks J.B."/>
            <person name="Delwiche C.F."/>
            <person name="Dyhrman S.T."/>
            <person name="Glockner G."/>
            <person name="John U."/>
            <person name="Richards T."/>
            <person name="Worden A.Z."/>
            <person name="Zhang X."/>
            <person name="Grigoriev I.V."/>
            <person name="Allen A.E."/>
            <person name="Bidle K."/>
            <person name="Borodovsky M."/>
            <person name="Bowler C."/>
            <person name="Brownlee C."/>
            <person name="Cock J.M."/>
            <person name="Elias M."/>
            <person name="Gladyshev V.N."/>
            <person name="Groth M."/>
            <person name="Guda C."/>
            <person name="Hadaegh A."/>
            <person name="Iglesias-Rodriguez M.D."/>
            <person name="Jenkins J."/>
            <person name="Jones B.M."/>
            <person name="Lawson T."/>
            <person name="Leese F."/>
            <person name="Lindquist E."/>
            <person name="Lobanov A."/>
            <person name="Lomsadze A."/>
            <person name="Malik S.B."/>
            <person name="Marsh M.E."/>
            <person name="Mackinder L."/>
            <person name="Mock T."/>
            <person name="Mueller-Roeber B."/>
            <person name="Pagarete A."/>
            <person name="Parker M."/>
            <person name="Probert I."/>
            <person name="Quesneville H."/>
            <person name="Raines C."/>
            <person name="Rensing S.A."/>
            <person name="Riano-Pachon D.M."/>
            <person name="Richier S."/>
            <person name="Rokitta S."/>
            <person name="Shiraiwa Y."/>
            <person name="Soanes D.M."/>
            <person name="van der Giezen M."/>
            <person name="Wahlund T.M."/>
            <person name="Williams B."/>
            <person name="Wilson W."/>
            <person name="Wolfe G."/>
            <person name="Wurch L.L."/>
        </authorList>
    </citation>
    <scope>NUCLEOTIDE SEQUENCE</scope>
</reference>
<evidence type="ECO:0000313" key="5">
    <source>
        <dbReference type="Proteomes" id="UP000013827"/>
    </source>
</evidence>
<dbReference type="KEGG" id="ehx:EMIHUDRAFT_197778"/>
<dbReference type="InterPro" id="IPR010909">
    <property type="entry name" value="PLAC"/>
</dbReference>
<evidence type="ECO:0000259" key="3">
    <source>
        <dbReference type="PROSITE" id="PS50900"/>
    </source>
</evidence>
<dbReference type="EnsemblProtists" id="EOD09395">
    <property type="protein sequence ID" value="EOD09395"/>
    <property type="gene ID" value="EMIHUDRAFT_197778"/>
</dbReference>
<protein>
    <recommendedName>
        <fullName evidence="3">PLAC domain-containing protein</fullName>
    </recommendedName>
</protein>
<evidence type="ECO:0000256" key="1">
    <source>
        <dbReference type="ARBA" id="ARBA00022729"/>
    </source>
</evidence>
<keyword evidence="1" id="KW-0732">Signal</keyword>
<evidence type="ECO:0000313" key="4">
    <source>
        <dbReference type="EnsemblProtists" id="EOD09395"/>
    </source>
</evidence>
<dbReference type="GeneID" id="17255507"/>
<dbReference type="Proteomes" id="UP000013827">
    <property type="component" value="Unassembled WGS sequence"/>
</dbReference>
<name>A0A0D3IDR0_EMIH1</name>
<dbReference type="HOGENOM" id="CLU_049976_0_0_1"/>
<keyword evidence="2" id="KW-0812">Transmembrane</keyword>
<keyword evidence="2" id="KW-0472">Membrane</keyword>
<dbReference type="PaxDb" id="2903-EOD09395"/>
<organism evidence="4 5">
    <name type="scientific">Emiliania huxleyi (strain CCMP1516)</name>
    <dbReference type="NCBI Taxonomy" id="280463"/>
    <lineage>
        <taxon>Eukaryota</taxon>
        <taxon>Haptista</taxon>
        <taxon>Haptophyta</taxon>
        <taxon>Prymnesiophyceae</taxon>
        <taxon>Isochrysidales</taxon>
        <taxon>Noelaerhabdaceae</taxon>
        <taxon>Emiliania</taxon>
    </lineage>
</organism>
<dbReference type="PROSITE" id="PS50900">
    <property type="entry name" value="PLAC"/>
    <property type="match status" value="1"/>
</dbReference>
<proteinExistence type="predicted"/>
<accession>A0A0D3IDR0</accession>
<feature type="domain" description="PLAC" evidence="3">
    <location>
        <begin position="247"/>
        <end position="299"/>
    </location>
</feature>
<keyword evidence="2" id="KW-1133">Transmembrane helix</keyword>
<dbReference type="AlphaFoldDB" id="A0A0D3IDR0"/>
<sequence length="311" mass="33822">MGGQELVEASARIAELEAEVAELKRNSQAPVPSTSLSKSLLAALAVFQVLLLAICLWGAIISTINYTEAPSMKTSFMTPQLSTLKNAADDCPVAVHETKLVMQGGFLEIELQDVDGSEGRQRQNYTINAATNIDNYENGVDHVVLPCRTCGGDKTYPLLSPTMLTEKEDHFILRGHIGEPLNGDYEIKCCYPKSECMARPSLPCAMAPVPEAGLPEHTCPDWEPEPEPDPEPHGRMLFEADGHAELDPFECTDTPDERLAQEAKKLSLPGPSCTELRAAGACELEMVKELCCKACKAYGHTKGRRMGKCTG</sequence>
<evidence type="ECO:0000256" key="2">
    <source>
        <dbReference type="SAM" id="Phobius"/>
    </source>
</evidence>
<feature type="transmembrane region" description="Helical" evidence="2">
    <location>
        <begin position="40"/>
        <end position="67"/>
    </location>
</feature>